<feature type="signal peptide" evidence="1">
    <location>
        <begin position="1"/>
        <end position="23"/>
    </location>
</feature>
<sequence>MSYRLLFPIALTLALAGCMGGTAALREKPAGVHTFEVQGALAEVANAIHAQARRCYSGGTYMPSGVQTSQTQASLQLDEAKGRAQIDVTLHGALGPQTWLLMDLRRIDSGRTGVEVLYARSGYERRAKAVERWIKEGYEKCR</sequence>
<protein>
    <recommendedName>
        <fullName evidence="4">Lipoprotein</fullName>
    </recommendedName>
</protein>
<dbReference type="OrthoDB" id="9807745at2"/>
<accession>A0A1G6VXC8</accession>
<keyword evidence="3" id="KW-1185">Reference proteome</keyword>
<dbReference type="STRING" id="265719.SAMN04488509_1046"/>
<reference evidence="2 3" key="1">
    <citation type="submission" date="2016-10" db="EMBL/GenBank/DDBJ databases">
        <authorList>
            <person name="de Groot N.N."/>
        </authorList>
    </citation>
    <scope>NUCLEOTIDE SEQUENCE [LARGE SCALE GENOMIC DNA]</scope>
    <source>
        <strain evidence="2 3">DSM 16957</strain>
    </source>
</reference>
<organism evidence="2 3">
    <name type="scientific">Aquimonas voraii</name>
    <dbReference type="NCBI Taxonomy" id="265719"/>
    <lineage>
        <taxon>Bacteria</taxon>
        <taxon>Pseudomonadati</taxon>
        <taxon>Pseudomonadota</taxon>
        <taxon>Gammaproteobacteria</taxon>
        <taxon>Lysobacterales</taxon>
        <taxon>Lysobacteraceae</taxon>
        <taxon>Aquimonas</taxon>
    </lineage>
</organism>
<evidence type="ECO:0000256" key="1">
    <source>
        <dbReference type="SAM" id="SignalP"/>
    </source>
</evidence>
<feature type="chain" id="PRO_5011517511" description="Lipoprotein" evidence="1">
    <location>
        <begin position="24"/>
        <end position="142"/>
    </location>
</feature>
<dbReference type="Proteomes" id="UP000199603">
    <property type="component" value="Unassembled WGS sequence"/>
</dbReference>
<keyword evidence="1" id="KW-0732">Signal</keyword>
<gene>
    <name evidence="2" type="ORF">SAMN04488509_1046</name>
</gene>
<dbReference type="PROSITE" id="PS51257">
    <property type="entry name" value="PROKAR_LIPOPROTEIN"/>
    <property type="match status" value="1"/>
</dbReference>
<name>A0A1G6VXC8_9GAMM</name>
<proteinExistence type="predicted"/>
<dbReference type="EMBL" id="FNAG01000004">
    <property type="protein sequence ID" value="SDD58218.1"/>
    <property type="molecule type" value="Genomic_DNA"/>
</dbReference>
<evidence type="ECO:0000313" key="3">
    <source>
        <dbReference type="Proteomes" id="UP000199603"/>
    </source>
</evidence>
<evidence type="ECO:0008006" key="4">
    <source>
        <dbReference type="Google" id="ProtNLM"/>
    </source>
</evidence>
<evidence type="ECO:0000313" key="2">
    <source>
        <dbReference type="EMBL" id="SDD58218.1"/>
    </source>
</evidence>
<dbReference type="RefSeq" id="WP_143006618.1">
    <property type="nucleotide sequence ID" value="NZ_FNAG01000004.1"/>
</dbReference>
<dbReference type="AlphaFoldDB" id="A0A1G6VXC8"/>